<feature type="compositionally biased region" description="Basic and acidic residues" evidence="10">
    <location>
        <begin position="602"/>
        <end position="616"/>
    </location>
</feature>
<evidence type="ECO:0000256" key="6">
    <source>
        <dbReference type="ARBA" id="ARBA00022840"/>
    </source>
</evidence>
<evidence type="ECO:0000256" key="11">
    <source>
        <dbReference type="SAM" id="SignalP"/>
    </source>
</evidence>
<dbReference type="InterPro" id="IPR029048">
    <property type="entry name" value="HSP70_C_sf"/>
</dbReference>
<dbReference type="Gene3D" id="3.30.30.30">
    <property type="match status" value="1"/>
</dbReference>
<dbReference type="Proteomes" id="UP001201812">
    <property type="component" value="Unassembled WGS sequence"/>
</dbReference>
<dbReference type="GO" id="GO:0034663">
    <property type="term" value="C:endoplasmic reticulum chaperone complex"/>
    <property type="evidence" value="ECO:0007669"/>
    <property type="project" value="TreeGrafter"/>
</dbReference>
<evidence type="ECO:0000256" key="9">
    <source>
        <dbReference type="SAM" id="Coils"/>
    </source>
</evidence>
<reference evidence="12" key="1">
    <citation type="submission" date="2022-01" db="EMBL/GenBank/DDBJ databases">
        <title>Genome Sequence Resource for Two Populations of Ditylenchus destructor, the Migratory Endoparasitic Phytonematode.</title>
        <authorList>
            <person name="Zhang H."/>
            <person name="Lin R."/>
            <person name="Xie B."/>
        </authorList>
    </citation>
    <scope>NUCLEOTIDE SEQUENCE</scope>
    <source>
        <strain evidence="12">BazhouSP</strain>
    </source>
</reference>
<feature type="chain" id="PRO_5042127992" description="Hypoxia up-regulated protein 1" evidence="11">
    <location>
        <begin position="28"/>
        <end position="896"/>
    </location>
</feature>
<keyword evidence="3 11" id="KW-0732">Signal</keyword>
<evidence type="ECO:0000256" key="2">
    <source>
        <dbReference type="ARBA" id="ARBA00007381"/>
    </source>
</evidence>
<feature type="compositionally biased region" description="Basic and acidic residues" evidence="10">
    <location>
        <begin position="622"/>
        <end position="637"/>
    </location>
</feature>
<dbReference type="GO" id="GO:0030968">
    <property type="term" value="P:endoplasmic reticulum unfolded protein response"/>
    <property type="evidence" value="ECO:0007669"/>
    <property type="project" value="TreeGrafter"/>
</dbReference>
<name>A0AAD4RBU5_9BILA</name>
<dbReference type="CDD" id="cd10230">
    <property type="entry name" value="ASKHA_NBD_HSP70_HYOU1"/>
    <property type="match status" value="1"/>
</dbReference>
<dbReference type="GO" id="GO:0140662">
    <property type="term" value="F:ATP-dependent protein folding chaperone"/>
    <property type="evidence" value="ECO:0007669"/>
    <property type="project" value="InterPro"/>
</dbReference>
<dbReference type="EMBL" id="JAKKPZ010000002">
    <property type="protein sequence ID" value="KAI1725554.1"/>
    <property type="molecule type" value="Genomic_DNA"/>
</dbReference>
<evidence type="ECO:0000256" key="4">
    <source>
        <dbReference type="ARBA" id="ARBA00022741"/>
    </source>
</evidence>
<gene>
    <name evidence="12" type="ORF">DdX_02215</name>
</gene>
<dbReference type="Gene3D" id="2.60.34.10">
    <property type="entry name" value="Substrate Binding Domain Of DNAk, Chain A, domain 1"/>
    <property type="match status" value="1"/>
</dbReference>
<sequence length="896" mass="101716">MARKLSMLALSTLFLAGFLVGTDGALATMSIDLGSQFIKIGLVMPGVPMEIVLNKESRRKTPFIIAFRNGERFFGDVAAQMSVKHPANTFTSFLDLLGKQFDNPIVTRYRDQFPHLRLSADEERGTVVFETEEGKFDVESLLAMLLWNAREQTEAHAGQPVKDVVITIPSFFNQAERKAVANAAEIAGLNLLQILTDGAAAGLNYGVFRRKEIKEQAQTLLIYDIGASKTTATIVEYRLAKEKSSKEMNPVMSTLGVGFNRTLGGNEITFRLRNRLVELFNQGTKTSKPITENPRAMAKMLKEAERVKQVLSANVDHWAQIESVFEDKDFRAKVTRDELHEMIKDLEPYYLQPISDALRMAELTIDKVDLIVLMGAGTRIPRLQQILQEFVKGKEIGRFLNTDEAIALGAVYQAAHLSKGFKVKKFDVQELQIYPLQVSFTSAATENQQGRVVNRVLYGYKSYYPAAKKLISFTSHTSDFDLNLNYGDLDHLAPEQLEYFGSRNISKVEVKDVETTLKEKSSEEDSTFKGIKVHFRLDNYGVLQADQAELIIEHMDKPSNSTLSAIVGKIGEFFSDSKSVKEGQVELDLNKPGSSESSEENSEVKNDQFENDETAKEQTQSDEMKESEEAKKEAEKKVELKPKVVKAPLKLVVKNEFHDLPKESVKAASKLLAEFEEKEKRKSEREAALNTLEASLYDYGSKLEEEDFTRFGTQEELATLRSIVDKIKNWLEDEIVPETALEDINEKKKEIDSSAKKLKSRKRQKEERPKYIESLESTLTNSTNYLGTFKSMTGVFTEVELNTLSKVLNETKEWYDKKKEEQEKLADNQDPAYTVADLKEKVNNVEREAKYLLGKIKRNLPQMTQKRKFPLVTNPKQRNQMKHRPAIRPIRRQKLQ</sequence>
<evidence type="ECO:0000256" key="10">
    <source>
        <dbReference type="SAM" id="MobiDB-lite"/>
    </source>
</evidence>
<keyword evidence="7" id="KW-0143">Chaperone</keyword>
<dbReference type="Gene3D" id="1.20.1270.10">
    <property type="match status" value="1"/>
</dbReference>
<comment type="caution">
    <text evidence="12">The sequence shown here is derived from an EMBL/GenBank/DDBJ whole genome shotgun (WGS) entry which is preliminary data.</text>
</comment>
<dbReference type="GO" id="GO:0005788">
    <property type="term" value="C:endoplasmic reticulum lumen"/>
    <property type="evidence" value="ECO:0007669"/>
    <property type="project" value="UniProtKB-SubCell"/>
</dbReference>
<evidence type="ECO:0000313" key="13">
    <source>
        <dbReference type="Proteomes" id="UP001201812"/>
    </source>
</evidence>
<dbReference type="Gene3D" id="3.30.420.40">
    <property type="match status" value="2"/>
</dbReference>
<feature type="region of interest" description="Disordered" evidence="10">
    <location>
        <begin position="584"/>
        <end position="637"/>
    </location>
</feature>
<dbReference type="InterPro" id="IPR013126">
    <property type="entry name" value="Hsp_70_fam"/>
</dbReference>
<dbReference type="SUPFAM" id="SSF100934">
    <property type="entry name" value="Heat shock protein 70kD (HSP70), C-terminal subdomain"/>
    <property type="match status" value="1"/>
</dbReference>
<dbReference type="PANTHER" id="PTHR45639:SF3">
    <property type="entry name" value="HYPOXIA UP-REGULATED PROTEIN 1"/>
    <property type="match status" value="1"/>
</dbReference>
<dbReference type="PANTHER" id="PTHR45639">
    <property type="entry name" value="HSC70CB, ISOFORM G-RELATED"/>
    <property type="match status" value="1"/>
</dbReference>
<feature type="compositionally biased region" description="Basic residues" evidence="10">
    <location>
        <begin position="879"/>
        <end position="896"/>
    </location>
</feature>
<dbReference type="Gene3D" id="3.90.640.10">
    <property type="entry name" value="Actin, Chain A, domain 4"/>
    <property type="match status" value="1"/>
</dbReference>
<feature type="region of interest" description="Disordered" evidence="10">
    <location>
        <begin position="864"/>
        <end position="896"/>
    </location>
</feature>
<keyword evidence="4" id="KW-0547">Nucleotide-binding</keyword>
<dbReference type="PRINTS" id="PR00301">
    <property type="entry name" value="HEATSHOCK70"/>
</dbReference>
<evidence type="ECO:0000256" key="1">
    <source>
        <dbReference type="ARBA" id="ARBA00004319"/>
    </source>
</evidence>
<comment type="similarity">
    <text evidence="2">Belongs to the heat shock protein 70 family.</text>
</comment>
<keyword evidence="6" id="KW-0067">ATP-binding</keyword>
<feature type="coiled-coil region" evidence="9">
    <location>
        <begin position="741"/>
        <end position="768"/>
    </location>
</feature>
<evidence type="ECO:0000256" key="7">
    <source>
        <dbReference type="ARBA" id="ARBA00023186"/>
    </source>
</evidence>
<evidence type="ECO:0000256" key="5">
    <source>
        <dbReference type="ARBA" id="ARBA00022824"/>
    </source>
</evidence>
<feature type="coiled-coil region" evidence="9">
    <location>
        <begin position="665"/>
        <end position="695"/>
    </location>
</feature>
<evidence type="ECO:0000256" key="8">
    <source>
        <dbReference type="ARBA" id="ARBA00040503"/>
    </source>
</evidence>
<organism evidence="12 13">
    <name type="scientific">Ditylenchus destructor</name>
    <dbReference type="NCBI Taxonomy" id="166010"/>
    <lineage>
        <taxon>Eukaryota</taxon>
        <taxon>Metazoa</taxon>
        <taxon>Ecdysozoa</taxon>
        <taxon>Nematoda</taxon>
        <taxon>Chromadorea</taxon>
        <taxon>Rhabditida</taxon>
        <taxon>Tylenchina</taxon>
        <taxon>Tylenchomorpha</taxon>
        <taxon>Sphaerularioidea</taxon>
        <taxon>Anguinidae</taxon>
        <taxon>Anguininae</taxon>
        <taxon>Ditylenchus</taxon>
    </lineage>
</organism>
<dbReference type="InterPro" id="IPR029047">
    <property type="entry name" value="HSP70_peptide-bd_sf"/>
</dbReference>
<dbReference type="Pfam" id="PF00012">
    <property type="entry name" value="HSP70"/>
    <property type="match status" value="1"/>
</dbReference>
<dbReference type="GO" id="GO:0005524">
    <property type="term" value="F:ATP binding"/>
    <property type="evidence" value="ECO:0007669"/>
    <property type="project" value="UniProtKB-KW"/>
</dbReference>
<evidence type="ECO:0000256" key="3">
    <source>
        <dbReference type="ARBA" id="ARBA00022729"/>
    </source>
</evidence>
<dbReference type="AlphaFoldDB" id="A0AAD4RBU5"/>
<dbReference type="FunFam" id="3.30.30.30:FF:000004">
    <property type="entry name" value="hypoxia up-regulated protein 1"/>
    <property type="match status" value="1"/>
</dbReference>
<evidence type="ECO:0000313" key="12">
    <source>
        <dbReference type="EMBL" id="KAI1725554.1"/>
    </source>
</evidence>
<keyword evidence="13" id="KW-1185">Reference proteome</keyword>
<proteinExistence type="inferred from homology"/>
<dbReference type="InterPro" id="IPR043129">
    <property type="entry name" value="ATPase_NBD"/>
</dbReference>
<accession>A0AAD4RBU5</accession>
<feature type="signal peptide" evidence="11">
    <location>
        <begin position="1"/>
        <end position="27"/>
    </location>
</feature>
<keyword evidence="5" id="KW-0256">Endoplasmic reticulum</keyword>
<keyword evidence="9" id="KW-0175">Coiled coil</keyword>
<protein>
    <recommendedName>
        <fullName evidence="8">Hypoxia up-regulated protein 1</fullName>
    </recommendedName>
</protein>
<comment type="subcellular location">
    <subcellularLocation>
        <location evidence="1">Endoplasmic reticulum lumen</location>
    </subcellularLocation>
</comment>
<dbReference type="SUPFAM" id="SSF53067">
    <property type="entry name" value="Actin-like ATPase domain"/>
    <property type="match status" value="2"/>
</dbReference>